<evidence type="ECO:0000256" key="13">
    <source>
        <dbReference type="PROSITE-ProRule" id="PRU00146"/>
    </source>
</evidence>
<keyword evidence="8 12" id="KW-0103">Bromodomain</keyword>
<evidence type="ECO:0000259" key="18">
    <source>
        <dbReference type="PROSITE" id="PS50827"/>
    </source>
</evidence>
<evidence type="ECO:0000256" key="1">
    <source>
        <dbReference type="ARBA" id="ARBA00004123"/>
    </source>
</evidence>
<dbReference type="PANTHER" id="PTHR46510">
    <property type="entry name" value="BROMODOMAIN ADJACENT TO ZINC FINGER DOMAIN PROTEIN 1A"/>
    <property type="match status" value="1"/>
</dbReference>
<dbReference type="GO" id="GO:0006355">
    <property type="term" value="P:regulation of DNA-templated transcription"/>
    <property type="evidence" value="ECO:0007669"/>
    <property type="project" value="TreeGrafter"/>
</dbReference>
<feature type="region of interest" description="Disordered" evidence="15">
    <location>
        <begin position="1255"/>
        <end position="1331"/>
    </location>
</feature>
<feature type="compositionally biased region" description="Acidic residues" evidence="15">
    <location>
        <begin position="674"/>
        <end position="683"/>
    </location>
</feature>
<dbReference type="GO" id="GO:0000228">
    <property type="term" value="C:nuclear chromosome"/>
    <property type="evidence" value="ECO:0007669"/>
    <property type="project" value="TreeGrafter"/>
</dbReference>
<dbReference type="CDD" id="cd15627">
    <property type="entry name" value="PHD_BAZ1A"/>
    <property type="match status" value="1"/>
</dbReference>
<dbReference type="GO" id="GO:0008270">
    <property type="term" value="F:zinc ion binding"/>
    <property type="evidence" value="ECO:0007669"/>
    <property type="project" value="UniProtKB-KW"/>
</dbReference>
<keyword evidence="7" id="KW-0175">Coiled coil</keyword>
<feature type="compositionally biased region" description="Polar residues" evidence="15">
    <location>
        <begin position="1281"/>
        <end position="1290"/>
    </location>
</feature>
<feature type="domain" description="WAC" evidence="19">
    <location>
        <begin position="22"/>
        <end position="128"/>
    </location>
</feature>
<dbReference type="GO" id="GO:0045740">
    <property type="term" value="P:positive regulation of DNA replication"/>
    <property type="evidence" value="ECO:0007669"/>
    <property type="project" value="TreeGrafter"/>
</dbReference>
<feature type="domain" description="DDT" evidence="18">
    <location>
        <begin position="394"/>
        <end position="459"/>
    </location>
</feature>
<dbReference type="InterPro" id="IPR011011">
    <property type="entry name" value="Znf_FYVE_PHD"/>
</dbReference>
<dbReference type="InterPro" id="IPR018501">
    <property type="entry name" value="DDT_dom"/>
</dbReference>
<dbReference type="InterPro" id="IPR036427">
    <property type="entry name" value="Bromodomain-like_sf"/>
</dbReference>
<dbReference type="GeneID" id="20238172"/>
<evidence type="ECO:0000256" key="15">
    <source>
        <dbReference type="SAM" id="MobiDB-lite"/>
    </source>
</evidence>
<dbReference type="Pfam" id="PF10537">
    <property type="entry name" value="WAC_Acf1_DNA_bd"/>
    <property type="match status" value="1"/>
</dbReference>
<dbReference type="CDD" id="cd15539">
    <property type="entry name" value="PHD1_AIRE"/>
    <property type="match status" value="1"/>
</dbReference>
<keyword evidence="9" id="KW-0804">Transcription</keyword>
<feature type="compositionally biased region" description="Acidic residues" evidence="15">
    <location>
        <begin position="1026"/>
        <end position="1036"/>
    </location>
</feature>
<dbReference type="HOGENOM" id="CLU_002479_0_0_1"/>
<protein>
    <recommendedName>
        <fullName evidence="11">Bromodomain adjacent to zinc finger domain protein 1A</fullName>
    </recommendedName>
</protein>
<dbReference type="InterPro" id="IPR028942">
    <property type="entry name" value="WHIM1_dom"/>
</dbReference>
<dbReference type="SUPFAM" id="SSF57903">
    <property type="entry name" value="FYVE/PHD zinc finger"/>
    <property type="match status" value="2"/>
</dbReference>
<feature type="region of interest" description="Disordered" evidence="15">
    <location>
        <begin position="957"/>
        <end position="977"/>
    </location>
</feature>
<evidence type="ECO:0000256" key="3">
    <source>
        <dbReference type="ARBA" id="ARBA00022723"/>
    </source>
</evidence>
<dbReference type="OrthoDB" id="332390at2759"/>
<dbReference type="Pfam" id="PF00628">
    <property type="entry name" value="PHD"/>
    <property type="match status" value="2"/>
</dbReference>
<dbReference type="GO" id="GO:0003677">
    <property type="term" value="F:DNA binding"/>
    <property type="evidence" value="ECO:0007669"/>
    <property type="project" value="TreeGrafter"/>
</dbReference>
<accession>V3ZY40</accession>
<dbReference type="PROSITE" id="PS00633">
    <property type="entry name" value="BROMODOMAIN_1"/>
    <property type="match status" value="1"/>
</dbReference>
<feature type="region of interest" description="Disordered" evidence="15">
    <location>
        <begin position="1139"/>
        <end position="1201"/>
    </location>
</feature>
<evidence type="ECO:0000256" key="8">
    <source>
        <dbReference type="ARBA" id="ARBA00023117"/>
    </source>
</evidence>
<evidence type="ECO:0000256" key="10">
    <source>
        <dbReference type="ARBA" id="ARBA00023242"/>
    </source>
</evidence>
<dbReference type="KEGG" id="lgi:LOTGIDRAFT_159848"/>
<evidence type="ECO:0000313" key="21">
    <source>
        <dbReference type="Proteomes" id="UP000030746"/>
    </source>
</evidence>
<dbReference type="PROSITE" id="PS01359">
    <property type="entry name" value="ZF_PHD_1"/>
    <property type="match status" value="2"/>
</dbReference>
<dbReference type="InterPro" id="IPR013136">
    <property type="entry name" value="WSTF_Acf1_Cbp146"/>
</dbReference>
<dbReference type="FunFam" id="3.30.40.10:FF:000300">
    <property type="entry name" value="Bromodomain adjacent to zinc finger domain protein 1A"/>
    <property type="match status" value="1"/>
</dbReference>
<evidence type="ECO:0000256" key="4">
    <source>
        <dbReference type="ARBA" id="ARBA00022771"/>
    </source>
</evidence>
<dbReference type="PROSITE" id="PS50014">
    <property type="entry name" value="BROMODOMAIN_2"/>
    <property type="match status" value="1"/>
</dbReference>
<feature type="compositionally biased region" description="Acidic residues" evidence="15">
    <location>
        <begin position="1148"/>
        <end position="1200"/>
    </location>
</feature>
<dbReference type="SMART" id="SM00571">
    <property type="entry name" value="DDT"/>
    <property type="match status" value="1"/>
</dbReference>
<dbReference type="Proteomes" id="UP000030746">
    <property type="component" value="Unassembled WGS sequence"/>
</dbReference>
<dbReference type="GO" id="GO:0008623">
    <property type="term" value="C:CHRAC"/>
    <property type="evidence" value="ECO:0007669"/>
    <property type="project" value="TreeGrafter"/>
</dbReference>
<feature type="compositionally biased region" description="Basic and acidic residues" evidence="15">
    <location>
        <begin position="1005"/>
        <end position="1015"/>
    </location>
</feature>
<keyword evidence="21" id="KW-1185">Reference proteome</keyword>
<evidence type="ECO:0000256" key="11">
    <source>
        <dbReference type="ARBA" id="ARBA00068253"/>
    </source>
</evidence>
<dbReference type="GO" id="GO:0031445">
    <property type="term" value="P:regulation of heterochromatin formation"/>
    <property type="evidence" value="ECO:0007669"/>
    <property type="project" value="TreeGrafter"/>
</dbReference>
<evidence type="ECO:0000256" key="6">
    <source>
        <dbReference type="ARBA" id="ARBA00023015"/>
    </source>
</evidence>
<evidence type="ECO:0000259" key="17">
    <source>
        <dbReference type="PROSITE" id="PS50016"/>
    </source>
</evidence>
<keyword evidence="4 13" id="KW-0863">Zinc-finger</keyword>
<dbReference type="Pfam" id="PF15613">
    <property type="entry name" value="WSD"/>
    <property type="match status" value="1"/>
</dbReference>
<dbReference type="PROSITE" id="PS50827">
    <property type="entry name" value="DDT"/>
    <property type="match status" value="1"/>
</dbReference>
<keyword evidence="6" id="KW-0805">Transcription regulation</keyword>
<dbReference type="InterPro" id="IPR018359">
    <property type="entry name" value="Bromodomain_CS"/>
</dbReference>
<feature type="compositionally biased region" description="Low complexity" evidence="15">
    <location>
        <begin position="957"/>
        <end position="971"/>
    </location>
</feature>
<gene>
    <name evidence="20" type="ORF">LOTGIDRAFT_159848</name>
</gene>
<dbReference type="InterPro" id="IPR047171">
    <property type="entry name" value="BAZ1A"/>
</dbReference>
<dbReference type="InterPro" id="IPR019786">
    <property type="entry name" value="Zinc_finger_PHD-type_CS"/>
</dbReference>
<keyword evidence="2" id="KW-0597">Phosphoprotein</keyword>
<evidence type="ECO:0000256" key="14">
    <source>
        <dbReference type="PROSITE-ProRule" id="PRU00475"/>
    </source>
</evidence>
<evidence type="ECO:0000313" key="20">
    <source>
        <dbReference type="EMBL" id="ESO96438.1"/>
    </source>
</evidence>
<dbReference type="Pfam" id="PF00439">
    <property type="entry name" value="Bromodomain"/>
    <property type="match status" value="1"/>
</dbReference>
<dbReference type="PROSITE" id="PS51136">
    <property type="entry name" value="WAC"/>
    <property type="match status" value="1"/>
</dbReference>
<dbReference type="Gene3D" id="3.30.40.10">
    <property type="entry name" value="Zinc/RING finger domain, C3HC4 (zinc finger)"/>
    <property type="match status" value="2"/>
</dbReference>
<feature type="region of interest" description="Disordered" evidence="15">
    <location>
        <begin position="246"/>
        <end position="331"/>
    </location>
</feature>
<evidence type="ECO:0000256" key="12">
    <source>
        <dbReference type="PROSITE-ProRule" id="PRU00035"/>
    </source>
</evidence>
<comment type="subcellular location">
    <subcellularLocation>
        <location evidence="1 14">Nucleus</location>
    </subcellularLocation>
</comment>
<dbReference type="SMART" id="SM00249">
    <property type="entry name" value="PHD"/>
    <property type="match status" value="2"/>
</dbReference>
<feature type="region of interest" description="Disordered" evidence="15">
    <location>
        <begin position="666"/>
        <end position="690"/>
    </location>
</feature>
<feature type="compositionally biased region" description="Basic residues" evidence="15">
    <location>
        <begin position="1255"/>
        <end position="1265"/>
    </location>
</feature>
<sequence>MPLLRKQPFLREQPSPDLTPDSEVFFCRITKEIFTDYESFFERIILCNSLVWSCAITGKSGLTYQEAVECEEKAKKNLSSFPSCIQKPILYLATKTHRTRLNDLNDDIFGFVKERFFLGEVVDVVINDVRRTCEVIKIIPPPGEAKNGDVIVIDDDEEESVKPPALQEPAKYKYVVKEKKGGAMSTVRCSVISRKNRVYTRDKNKLYLKLHCEPVDGVWKVKDESKLKFKLNSCKFDQFYAGPMPTFEVSSQKKKPASKKSDGKPGTEGSASKKSKTKDKKPDPAKHNPFIPDYGVDQETLLKMTTEERAAQREKVKQERLEERERKKEEIRKRNEEIRNKKREEKAKEREELRKEKFKQLEILREYNRIREDIELDDLKIMPEFTPVSTRLPSELFGETMHVLEFTHCFKTMFDFKQFFPKGFTYGMLESAILDNDTDGPLCDLLQMLLVAIFTLQEEEAEEVAELETESSIRDDDQDESLTNQLIEQATMIAQTPQQVHGLPLKKMLLDQFTLSEILRLHLMSAGCKTTIRNARFRYQQRGGYTSQDDAGLDFKITDMNLLKSLNSKNVYDLQPEDKLKIISVLLQQILSYAAIRDLIDESFDKIRTLKYDLKQLQWAEQRREREDAAARYKKQQEDKMKERMKKMKLLMEQNPKANIEGAVKDQNENKMEVDEEEEEELTAEEKEAQERKYQEKEVKKKLEFARKEEDFMTEIMELQQNIATYPLGRDRMFRRYWLFKSMNGIFVEDNSLFVDEEKLFCYESQTPVCDTDKNNTSSDKENDLYPDDKGDNCIVISDDESRSNDGKEQFIKIPDTPAILQIKERVKYSWSFVSPGCLDQLLNVLNPRGFRESSLKQTITEIKPLVVNSLDRCETEELCQSGVDTEEARIKALALTRGIASKKAAQDTLKRDSADVDLELNLRDAILDIEDRMFVGALGYLKVEDRGVWRSKIESNASGNLANGGNSGDAPLENEKDSVKELSQALFEISEGIDHRYLQLPLKESDGKKKGGKGDKKKKKKEEEIKDGDDSDDNKEEEKKKITTFDKWQESLKHVTSLSQVYLYLSTFEKSVMWDKSALHARCRLCRKKGDAERMLLCDGCDRGHHMDCLKPPIKKVPVGDWYCPNCRPKEVIIRSPRKGRRRTFTDDEEVEEEGSSQEEEAEEEEEEEEDACSEVDEESEAEEEEEEEADESMEDDNENTCSVCNTPGMLICCDCCPKSYHLACAIPALKKIPRGKWLCQECLGINKVGKVKFGQKQKAKRSSKSNLAVLARNSPKHSPASTPRSSTKGESDDDTPVRSAKSRRTTPRTTEKEDNSAKKSKSGSRGNAKIQHLKMAEELIADLVKHDDAWPFLKPVNRREVPDYYDVIKEPMDFQTIKNKIHKFEYRDPNQIVEDVKLIFFNCVEYNNRNTPQYKSGTILNKYFQKRVKELALDVDDYVPPPSKKSRH</sequence>
<dbReference type="InterPro" id="IPR001965">
    <property type="entry name" value="Znf_PHD"/>
</dbReference>
<dbReference type="InterPro" id="IPR019787">
    <property type="entry name" value="Znf_PHD-finger"/>
</dbReference>
<dbReference type="InterPro" id="IPR001487">
    <property type="entry name" value="Bromodomain"/>
</dbReference>
<evidence type="ECO:0000256" key="2">
    <source>
        <dbReference type="ARBA" id="ARBA00022553"/>
    </source>
</evidence>
<evidence type="ECO:0000259" key="16">
    <source>
        <dbReference type="PROSITE" id="PS50014"/>
    </source>
</evidence>
<dbReference type="GO" id="GO:0006338">
    <property type="term" value="P:chromatin remodeling"/>
    <property type="evidence" value="ECO:0007669"/>
    <property type="project" value="InterPro"/>
</dbReference>
<feature type="domain" description="Bromo" evidence="16">
    <location>
        <begin position="1346"/>
        <end position="1416"/>
    </location>
</feature>
<keyword evidence="5" id="KW-0862">Zinc</keyword>
<dbReference type="SMART" id="SM00297">
    <property type="entry name" value="BROMO"/>
    <property type="match status" value="1"/>
</dbReference>
<feature type="compositionally biased region" description="Basic and acidic residues" evidence="15">
    <location>
        <begin position="305"/>
        <end position="331"/>
    </location>
</feature>
<dbReference type="InterPro" id="IPR013083">
    <property type="entry name" value="Znf_RING/FYVE/PHD"/>
</dbReference>
<dbReference type="EMBL" id="KB201459">
    <property type="protein sequence ID" value="ESO96438.1"/>
    <property type="molecule type" value="Genomic_DNA"/>
</dbReference>
<evidence type="ECO:0000256" key="7">
    <source>
        <dbReference type="ARBA" id="ARBA00023054"/>
    </source>
</evidence>
<feature type="domain" description="PHD-type" evidence="17">
    <location>
        <begin position="1200"/>
        <end position="1247"/>
    </location>
</feature>
<organism evidence="20 21">
    <name type="scientific">Lottia gigantea</name>
    <name type="common">Giant owl limpet</name>
    <dbReference type="NCBI Taxonomy" id="225164"/>
    <lineage>
        <taxon>Eukaryota</taxon>
        <taxon>Metazoa</taxon>
        <taxon>Spiralia</taxon>
        <taxon>Lophotrochozoa</taxon>
        <taxon>Mollusca</taxon>
        <taxon>Gastropoda</taxon>
        <taxon>Patellogastropoda</taxon>
        <taxon>Lottioidea</taxon>
        <taxon>Lottiidae</taxon>
        <taxon>Lottia</taxon>
    </lineage>
</organism>
<evidence type="ECO:0000259" key="19">
    <source>
        <dbReference type="PROSITE" id="PS51136"/>
    </source>
</evidence>
<dbReference type="SUPFAM" id="SSF47370">
    <property type="entry name" value="Bromodomain"/>
    <property type="match status" value="1"/>
</dbReference>
<dbReference type="RefSeq" id="XP_009052801.1">
    <property type="nucleotide sequence ID" value="XM_009054553.1"/>
</dbReference>
<feature type="region of interest" description="Disordered" evidence="15">
    <location>
        <begin position="1005"/>
        <end position="1039"/>
    </location>
</feature>
<evidence type="ECO:0000256" key="5">
    <source>
        <dbReference type="ARBA" id="ARBA00022833"/>
    </source>
</evidence>
<dbReference type="Pfam" id="PF15612">
    <property type="entry name" value="WHIM1"/>
    <property type="match status" value="1"/>
</dbReference>
<dbReference type="InterPro" id="IPR028941">
    <property type="entry name" value="WHIM2_dom"/>
</dbReference>
<keyword evidence="10 14" id="KW-0539">Nucleus</keyword>
<evidence type="ECO:0000256" key="9">
    <source>
        <dbReference type="ARBA" id="ARBA00023163"/>
    </source>
</evidence>
<dbReference type="STRING" id="225164.V3ZY40"/>
<feature type="domain" description="PHD-type" evidence="17">
    <location>
        <begin position="1081"/>
        <end position="1131"/>
    </location>
</feature>
<proteinExistence type="predicted"/>
<dbReference type="Gene3D" id="1.20.920.10">
    <property type="entry name" value="Bromodomain-like"/>
    <property type="match status" value="1"/>
</dbReference>
<dbReference type="OMA" id="NDLVFCC"/>
<dbReference type="CTD" id="20238172"/>
<keyword evidence="3" id="KW-0479">Metal-binding</keyword>
<dbReference type="PROSITE" id="PS50016">
    <property type="entry name" value="ZF_PHD_2"/>
    <property type="match status" value="2"/>
</dbReference>
<reference evidence="20 21" key="1">
    <citation type="journal article" date="2013" name="Nature">
        <title>Insights into bilaterian evolution from three spiralian genomes.</title>
        <authorList>
            <person name="Simakov O."/>
            <person name="Marletaz F."/>
            <person name="Cho S.J."/>
            <person name="Edsinger-Gonzales E."/>
            <person name="Havlak P."/>
            <person name="Hellsten U."/>
            <person name="Kuo D.H."/>
            <person name="Larsson T."/>
            <person name="Lv J."/>
            <person name="Arendt D."/>
            <person name="Savage R."/>
            <person name="Osoegawa K."/>
            <person name="de Jong P."/>
            <person name="Grimwood J."/>
            <person name="Chapman J.A."/>
            <person name="Shapiro H."/>
            <person name="Aerts A."/>
            <person name="Otillar R.P."/>
            <person name="Terry A.Y."/>
            <person name="Boore J.L."/>
            <person name="Grigoriev I.V."/>
            <person name="Lindberg D.R."/>
            <person name="Seaver E.C."/>
            <person name="Weisblat D.A."/>
            <person name="Putnam N.H."/>
            <person name="Rokhsar D.S."/>
        </authorList>
    </citation>
    <scope>NUCLEOTIDE SEQUENCE [LARGE SCALE GENOMIC DNA]</scope>
</reference>
<name>V3ZY40_LOTGI</name>
<dbReference type="PRINTS" id="PR00503">
    <property type="entry name" value="BROMODOMAIN"/>
</dbReference>
<dbReference type="PANTHER" id="PTHR46510:SF1">
    <property type="entry name" value="BROMODOMAIN ADJACENT TO ZINC FINGER DOMAIN PROTEIN 1A"/>
    <property type="match status" value="1"/>
</dbReference>